<reference evidence="3" key="1">
    <citation type="journal article" date="2021" name="PeerJ">
        <title>Extensive microbial diversity within the chicken gut microbiome revealed by metagenomics and culture.</title>
        <authorList>
            <person name="Gilroy R."/>
            <person name="Ravi A."/>
            <person name="Getino M."/>
            <person name="Pursley I."/>
            <person name="Horton D.L."/>
            <person name="Alikhan N.F."/>
            <person name="Baker D."/>
            <person name="Gharbi K."/>
            <person name="Hall N."/>
            <person name="Watson M."/>
            <person name="Adriaenssens E.M."/>
            <person name="Foster-Nyarko E."/>
            <person name="Jarju S."/>
            <person name="Secka A."/>
            <person name="Antonio M."/>
            <person name="Oren A."/>
            <person name="Chaudhuri R.R."/>
            <person name="La Ragione R."/>
            <person name="Hildebrand F."/>
            <person name="Pallen M.J."/>
        </authorList>
    </citation>
    <scope>NUCLEOTIDE SEQUENCE</scope>
    <source>
        <strain evidence="3">CHK32-1732</strain>
    </source>
</reference>
<evidence type="ECO:0000256" key="1">
    <source>
        <dbReference type="SAM" id="MobiDB-lite"/>
    </source>
</evidence>
<keyword evidence="2" id="KW-1133">Transmembrane helix</keyword>
<feature type="region of interest" description="Disordered" evidence="1">
    <location>
        <begin position="393"/>
        <end position="457"/>
    </location>
</feature>
<comment type="caution">
    <text evidence="3">The sequence shown here is derived from an EMBL/GenBank/DDBJ whole genome shotgun (WGS) entry which is preliminary data.</text>
</comment>
<evidence type="ECO:0000313" key="3">
    <source>
        <dbReference type="EMBL" id="HIW90127.1"/>
    </source>
</evidence>
<feature type="transmembrane region" description="Helical" evidence="2">
    <location>
        <begin position="276"/>
        <end position="296"/>
    </location>
</feature>
<feature type="transmembrane region" description="Helical" evidence="2">
    <location>
        <begin position="301"/>
        <end position="321"/>
    </location>
</feature>
<dbReference type="AlphaFoldDB" id="A0A9D1RNW6"/>
<name>A0A9D1RNW6_9CORY</name>
<organism evidence="3 4">
    <name type="scientific">Candidatus Corynebacterium avicola</name>
    <dbReference type="NCBI Taxonomy" id="2838527"/>
    <lineage>
        <taxon>Bacteria</taxon>
        <taxon>Bacillati</taxon>
        <taxon>Actinomycetota</taxon>
        <taxon>Actinomycetes</taxon>
        <taxon>Mycobacteriales</taxon>
        <taxon>Corynebacteriaceae</taxon>
        <taxon>Corynebacterium</taxon>
    </lineage>
</organism>
<sequence>MTDTPRQDDADGTTPGGTTAENASDAATGAVADAATDASATVADGAADAAGGAAGAAADAADGAPEIAPVADAKRPPNVVVKLIAIVLGLTAAVSLMLFAFLTPQYSSGPENLPLTVAGPEEAVTGITQALEQQQPGAFDITTAADDAAAQDAVKNRDAIGAISMTEQGATFYAASGAGQPYPQILSSMASGLQMQGMQVQMDDLAPTTQEDPSSAGLTSLALPLAFGGIISAVVLTKVFKKRYAVRFIGSIAFSLLAGLAIGAMLQFGYGTFDGHYLATSGVLALGIAATSVFIIGLEALFGLAGLGVGALLTILVSNPLSGISTGWQWLPSPWGAIGQFLPIGAAGDSARSIAFFDGAGIGKAIWVLLAWEVVGIVLLGAAALKERRKNTAATASTGEGAAGIEGAEGTEGAEAGEDAGSAELAEATANAAAGESTEASGANNDAGDTKGTGPSS</sequence>
<protein>
    <submittedName>
        <fullName evidence="3">SNG1 family protein</fullName>
    </submittedName>
</protein>
<feature type="transmembrane region" description="Helical" evidence="2">
    <location>
        <begin position="365"/>
        <end position="385"/>
    </location>
</feature>
<keyword evidence="2" id="KW-0472">Membrane</keyword>
<dbReference type="Proteomes" id="UP000824190">
    <property type="component" value="Unassembled WGS sequence"/>
</dbReference>
<feature type="region of interest" description="Disordered" evidence="1">
    <location>
        <begin position="1"/>
        <end position="38"/>
    </location>
</feature>
<dbReference type="EMBL" id="DXGC01000005">
    <property type="protein sequence ID" value="HIW90127.1"/>
    <property type="molecule type" value="Genomic_DNA"/>
</dbReference>
<keyword evidence="2" id="KW-0812">Transmembrane</keyword>
<accession>A0A9D1RNW6</accession>
<feature type="transmembrane region" description="Helical" evidence="2">
    <location>
        <begin position="83"/>
        <end position="102"/>
    </location>
</feature>
<reference evidence="3" key="2">
    <citation type="submission" date="2021-04" db="EMBL/GenBank/DDBJ databases">
        <authorList>
            <person name="Gilroy R."/>
        </authorList>
    </citation>
    <scope>NUCLEOTIDE SEQUENCE</scope>
    <source>
        <strain evidence="3">CHK32-1732</strain>
    </source>
</reference>
<feature type="compositionally biased region" description="Low complexity" evidence="1">
    <location>
        <begin position="12"/>
        <end position="38"/>
    </location>
</feature>
<feature type="compositionally biased region" description="Low complexity" evidence="1">
    <location>
        <begin position="393"/>
        <end position="444"/>
    </location>
</feature>
<feature type="transmembrane region" description="Helical" evidence="2">
    <location>
        <begin position="216"/>
        <end position="236"/>
    </location>
</feature>
<proteinExistence type="predicted"/>
<evidence type="ECO:0000256" key="2">
    <source>
        <dbReference type="SAM" id="Phobius"/>
    </source>
</evidence>
<evidence type="ECO:0000313" key="4">
    <source>
        <dbReference type="Proteomes" id="UP000824190"/>
    </source>
</evidence>
<feature type="transmembrane region" description="Helical" evidence="2">
    <location>
        <begin position="248"/>
        <end position="270"/>
    </location>
</feature>
<gene>
    <name evidence="3" type="ORF">H9870_00430</name>
</gene>